<keyword evidence="1" id="KW-0732">Signal</keyword>
<feature type="domain" description="Outer membrane protein beta-barrel" evidence="2">
    <location>
        <begin position="38"/>
        <end position="190"/>
    </location>
</feature>
<protein>
    <recommendedName>
        <fullName evidence="2">Outer membrane protein beta-barrel domain-containing protein</fullName>
    </recommendedName>
</protein>
<dbReference type="Proteomes" id="UP000095332">
    <property type="component" value="Unassembled WGS sequence"/>
</dbReference>
<proteinExistence type="predicted"/>
<dbReference type="AlphaFoldDB" id="A0A174WK30"/>
<sequence length="212" mass="23789">MRKSLLLFVMTLLVCSGIQAQIVSSRSVGIESTPQRPSETMWYLRGGLNMAGFAGDGAEGMGRKAAYNFAVGFQKPITNIGAYWGMDFGLGSRGWKIDELKTMTNNLQVSPFTFGWKYGITDDFFIDGHIGGFISFDYLGKMKYDGESISMGDWEDELDIEWNRFDAGMNIGFGIWYDRFNLDFTFQRGFVEAATDSEAYTSNIMLRLGVAF</sequence>
<evidence type="ECO:0000313" key="3">
    <source>
        <dbReference type="EMBL" id="CUQ43439.1"/>
    </source>
</evidence>
<accession>A0A174WK30</accession>
<dbReference type="InterPro" id="IPR025665">
    <property type="entry name" value="Beta-barrel_OMP_2"/>
</dbReference>
<feature type="chain" id="PRO_5008036869" description="Outer membrane protein beta-barrel domain-containing protein" evidence="1">
    <location>
        <begin position="21"/>
        <end position="212"/>
    </location>
</feature>
<reference evidence="3 4" key="1">
    <citation type="submission" date="2015-09" db="EMBL/GenBank/DDBJ databases">
        <authorList>
            <consortium name="Pathogen Informatics"/>
        </authorList>
    </citation>
    <scope>NUCLEOTIDE SEQUENCE [LARGE SCALE GENOMIC DNA]</scope>
    <source>
        <strain evidence="3 4">2789STDY5834948</strain>
    </source>
</reference>
<evidence type="ECO:0000313" key="4">
    <source>
        <dbReference type="Proteomes" id="UP000095332"/>
    </source>
</evidence>
<dbReference type="EMBL" id="CZBM01000012">
    <property type="protein sequence ID" value="CUQ43439.1"/>
    <property type="molecule type" value="Genomic_DNA"/>
</dbReference>
<evidence type="ECO:0000256" key="1">
    <source>
        <dbReference type="SAM" id="SignalP"/>
    </source>
</evidence>
<name>A0A174WK30_PARDI</name>
<dbReference type="RefSeq" id="WP_036612092.1">
    <property type="nucleotide sequence ID" value="NZ_CAJSZN010000014.1"/>
</dbReference>
<evidence type="ECO:0000259" key="2">
    <source>
        <dbReference type="Pfam" id="PF13568"/>
    </source>
</evidence>
<gene>
    <name evidence="3" type="ORF">ERS852560_02870</name>
</gene>
<feature type="signal peptide" evidence="1">
    <location>
        <begin position="1"/>
        <end position="20"/>
    </location>
</feature>
<dbReference type="Pfam" id="PF13568">
    <property type="entry name" value="OMP_b-brl_2"/>
    <property type="match status" value="1"/>
</dbReference>
<organism evidence="3 4">
    <name type="scientific">Parabacteroides distasonis</name>
    <dbReference type="NCBI Taxonomy" id="823"/>
    <lineage>
        <taxon>Bacteria</taxon>
        <taxon>Pseudomonadati</taxon>
        <taxon>Bacteroidota</taxon>
        <taxon>Bacteroidia</taxon>
        <taxon>Bacteroidales</taxon>
        <taxon>Tannerellaceae</taxon>
        <taxon>Parabacteroides</taxon>
    </lineage>
</organism>